<dbReference type="AlphaFoldDB" id="A0A176WN54"/>
<feature type="domain" description="NmrA-like" evidence="3">
    <location>
        <begin position="5"/>
        <end position="310"/>
    </location>
</feature>
<dbReference type="Proteomes" id="UP000077202">
    <property type="component" value="Unassembled WGS sequence"/>
</dbReference>
<dbReference type="PANTHER" id="PTHR43349">
    <property type="entry name" value="PINORESINOL REDUCTASE-RELATED"/>
    <property type="match status" value="1"/>
</dbReference>
<dbReference type="InterPro" id="IPR036291">
    <property type="entry name" value="NAD(P)-bd_dom_sf"/>
</dbReference>
<reference evidence="5 6" key="1">
    <citation type="submission" date="2016-03" db="EMBL/GenBank/DDBJ databases">
        <title>Mechanisms controlling the formation of the plant cell surface in tip-growing cells are functionally conserved among land plants.</title>
        <authorList>
            <person name="Honkanen S."/>
            <person name="Jones V.A."/>
            <person name="Morieri G."/>
            <person name="Champion C."/>
            <person name="Hetherington A.J."/>
            <person name="Kelly S."/>
            <person name="Saint-Marcoux D."/>
            <person name="Proust H."/>
            <person name="Prescott H."/>
            <person name="Dolan L."/>
        </authorList>
    </citation>
    <scope>NUCLEOTIDE SEQUENCE [LARGE SCALE GENOMIC DNA]</scope>
    <source>
        <strain evidence="6">cv. Tak-1 and cv. Tak-2</strain>
        <tissue evidence="5">Whole gametophyte</tissue>
    </source>
</reference>
<proteinExistence type="predicted"/>
<dbReference type="InterPro" id="IPR045312">
    <property type="entry name" value="PCBER-like"/>
</dbReference>
<gene>
    <name evidence="5" type="ORF">AXG93_1487s1260</name>
    <name evidence="4" type="ORF">Mp_7g05760</name>
</gene>
<accession>A0A176WN54</accession>
<name>A0A176WN54_MARPO</name>
<reference evidence="4" key="2">
    <citation type="journal article" date="2019" name="Curr. Biol.">
        <title>Chromatin organization in early land plants reveals an ancestral association between H3K27me3, transposons, and constitutive heterochromatin.</title>
        <authorList>
            <person name="Montgomery S.A."/>
            <person name="Tanizawa Y."/>
            <person name="Galik B."/>
            <person name="Wang N."/>
            <person name="Ito T."/>
            <person name="Mochizuki T."/>
            <person name="Akimcheva S."/>
            <person name="Bowman J."/>
            <person name="Cognat V."/>
            <person name="Drouard L."/>
            <person name="Ekker H."/>
            <person name="Houng S."/>
            <person name="Kohchi T."/>
            <person name="Lin S."/>
            <person name="Liu L.D."/>
            <person name="Nakamura Y."/>
            <person name="Valeeva L.R."/>
            <person name="Shakirov E.V."/>
            <person name="Shippen D.E."/>
            <person name="Wei W."/>
            <person name="Yagura M."/>
            <person name="Yamaoka S."/>
            <person name="Yamato K.T."/>
            <person name="Liu C."/>
            <person name="Berger F."/>
        </authorList>
    </citation>
    <scope>NUCLEOTIDE SEQUENCE [LARGE SCALE GENOMIC DNA]</scope>
    <source>
        <strain evidence="4">Tak-1</strain>
    </source>
</reference>
<dbReference type="Proteomes" id="UP001162541">
    <property type="component" value="Chromosome 7"/>
</dbReference>
<dbReference type="Gene3D" id="3.40.50.720">
    <property type="entry name" value="NAD(P)-binding Rossmann-like Domain"/>
    <property type="match status" value="1"/>
</dbReference>
<keyword evidence="1" id="KW-0521">NADP</keyword>
<evidence type="ECO:0000313" key="5">
    <source>
        <dbReference type="EMBL" id="OAE34580.1"/>
    </source>
</evidence>
<dbReference type="EMBL" id="AP019872">
    <property type="protein sequence ID" value="BBN16379.1"/>
    <property type="molecule type" value="Genomic_DNA"/>
</dbReference>
<evidence type="ECO:0000313" key="6">
    <source>
        <dbReference type="Proteomes" id="UP000077202"/>
    </source>
</evidence>
<keyword evidence="6" id="KW-1185">Reference proteome</keyword>
<organism evidence="5 6">
    <name type="scientific">Marchantia polymorpha subsp. ruderalis</name>
    <dbReference type="NCBI Taxonomy" id="1480154"/>
    <lineage>
        <taxon>Eukaryota</taxon>
        <taxon>Viridiplantae</taxon>
        <taxon>Streptophyta</taxon>
        <taxon>Embryophyta</taxon>
        <taxon>Marchantiophyta</taxon>
        <taxon>Marchantiopsida</taxon>
        <taxon>Marchantiidae</taxon>
        <taxon>Marchantiales</taxon>
        <taxon>Marchantiaceae</taxon>
        <taxon>Marchantia</taxon>
    </lineage>
</organism>
<dbReference type="InterPro" id="IPR008030">
    <property type="entry name" value="NmrA-like"/>
</dbReference>
<evidence type="ECO:0000313" key="4">
    <source>
        <dbReference type="EMBL" id="BBN16379.1"/>
    </source>
</evidence>
<keyword evidence="2" id="KW-0560">Oxidoreductase</keyword>
<evidence type="ECO:0000313" key="7">
    <source>
        <dbReference type="Proteomes" id="UP001162541"/>
    </source>
</evidence>
<dbReference type="EMBL" id="LVLJ01000379">
    <property type="protein sequence ID" value="OAE34580.1"/>
    <property type="molecule type" value="Genomic_DNA"/>
</dbReference>
<dbReference type="Pfam" id="PF05368">
    <property type="entry name" value="NmrA"/>
    <property type="match status" value="1"/>
</dbReference>
<evidence type="ECO:0000256" key="2">
    <source>
        <dbReference type="ARBA" id="ARBA00023002"/>
    </source>
</evidence>
<dbReference type="InterPro" id="IPR050608">
    <property type="entry name" value="NmrA-type/Isoflavone_red_sf"/>
</dbReference>
<dbReference type="CDD" id="cd05259">
    <property type="entry name" value="PCBER_SDR_a"/>
    <property type="match status" value="1"/>
</dbReference>
<dbReference type="SUPFAM" id="SSF51735">
    <property type="entry name" value="NAD(P)-binding Rossmann-fold domains"/>
    <property type="match status" value="1"/>
</dbReference>
<dbReference type="Gene3D" id="3.90.25.10">
    <property type="entry name" value="UDP-galactose 4-epimerase, domain 1"/>
    <property type="match status" value="1"/>
</dbReference>
<dbReference type="PANTHER" id="PTHR43349:SF93">
    <property type="entry name" value="ISOFLAVONE REDUCTASE HOMOLOG P3-RELATED"/>
    <property type="match status" value="1"/>
</dbReference>
<protein>
    <recommendedName>
        <fullName evidence="3">NmrA-like domain-containing protein</fullName>
    </recommendedName>
</protein>
<dbReference type="GO" id="GO:0016491">
    <property type="term" value="F:oxidoreductase activity"/>
    <property type="evidence" value="ECO:0007669"/>
    <property type="project" value="UniProtKB-KW"/>
</dbReference>
<evidence type="ECO:0000259" key="3">
    <source>
        <dbReference type="Pfam" id="PF05368"/>
    </source>
</evidence>
<evidence type="ECO:0000256" key="1">
    <source>
        <dbReference type="ARBA" id="ARBA00022857"/>
    </source>
</evidence>
<reference evidence="7" key="3">
    <citation type="journal article" date="2020" name="Curr. Biol.">
        <title>Chromatin organization in early land plants reveals an ancestral association between H3K27me3, transposons, and constitutive heterochromatin.</title>
        <authorList>
            <person name="Montgomery S.A."/>
            <person name="Tanizawa Y."/>
            <person name="Galik B."/>
            <person name="Wang N."/>
            <person name="Ito T."/>
            <person name="Mochizuki T."/>
            <person name="Akimcheva S."/>
            <person name="Bowman J.L."/>
            <person name="Cognat V."/>
            <person name="Marechal-Drouard L."/>
            <person name="Ekker H."/>
            <person name="Hong S.F."/>
            <person name="Kohchi T."/>
            <person name="Lin S.S."/>
            <person name="Liu L.D."/>
            <person name="Nakamura Y."/>
            <person name="Valeeva L.R."/>
            <person name="Shakirov E.V."/>
            <person name="Shippen D.E."/>
            <person name="Wei W.L."/>
            <person name="Yagura M."/>
            <person name="Yamaoka S."/>
            <person name="Yamato K.T."/>
            <person name="Liu C."/>
            <person name="Berger F."/>
        </authorList>
    </citation>
    <scope>NUCLEOTIDE SEQUENCE [LARGE SCALE GENOMIC DNA]</scope>
    <source>
        <strain evidence="7">Tak-1</strain>
    </source>
</reference>
<sequence>MGENRSKILIIGGTGWIGRYFVKASAAAGHQTFALIRPQTLSNPGTEKAALLEDFKILGITLLEGSLDDHASLVDALKQVDVVISAVSHPEEQFPLIEAIKEAGTIKRFFPSEYGLDADRVTLLPPVQNAIGIKSRVRRAIEQAGIPFTIATNTAFASIFLDHFWHWDYETLPRDKVEFFGDGEGRVSFVYEQDIAKFVIKAVDDPRTLNKVLCIRPKLNFLSPKHVVSLWEQKLGHTLEKTYLSAEDMLKKIAGPEGAAVVGHYTPNIMLAIRYAMFAKGEMDLEPLAHEVEAADLYPDVQYKTVEEFLESSK</sequence>